<dbReference type="EMBL" id="UINC01028606">
    <property type="protein sequence ID" value="SVB09881.1"/>
    <property type="molecule type" value="Genomic_DNA"/>
</dbReference>
<accession>A0A382B8M5</accession>
<name>A0A382B8M5_9ZZZZ</name>
<gene>
    <name evidence="1" type="ORF">METZ01_LOCUS162735</name>
</gene>
<reference evidence="1" key="1">
    <citation type="submission" date="2018-05" db="EMBL/GenBank/DDBJ databases">
        <authorList>
            <person name="Lanie J.A."/>
            <person name="Ng W.-L."/>
            <person name="Kazmierczak K.M."/>
            <person name="Andrzejewski T.M."/>
            <person name="Davidsen T.M."/>
            <person name="Wayne K.J."/>
            <person name="Tettelin H."/>
            <person name="Glass J.I."/>
            <person name="Rusch D."/>
            <person name="Podicherti R."/>
            <person name="Tsui H.-C.T."/>
            <person name="Winkler M.E."/>
        </authorList>
    </citation>
    <scope>NUCLEOTIDE SEQUENCE</scope>
</reference>
<protein>
    <submittedName>
        <fullName evidence="1">Uncharacterized protein</fullName>
    </submittedName>
</protein>
<organism evidence="1">
    <name type="scientific">marine metagenome</name>
    <dbReference type="NCBI Taxonomy" id="408172"/>
    <lineage>
        <taxon>unclassified sequences</taxon>
        <taxon>metagenomes</taxon>
        <taxon>ecological metagenomes</taxon>
    </lineage>
</organism>
<sequence>MLNYLLKISLLLSLTFFLAGCPKQTPVSQSGACGNEVPFCVCNPLSPKCKSKTIIANQFMDRPDKAGIQLSFETAQTGIEAASREEIEEQLTSLLNQIRIKAENQEVSVFVKCVGKACRRIKNLKETTENFLGNSRDFNLQSDESLSDLKVKIRLDGEQLIFEALDEDGTIGNAGEILARASLGREVAESGWSLVTVPTFEDGEPSSPMSFRIMKNLVTQSEYSGVGVSRLPQVGLSFEAAVAYCQKLGRDAVPPNVHVFEYALRQGKIVGHRRALLEIVRLTNEEDEIEGPMINYEIDLFGFDRALDTMLIFSWRTGDYESSKQTYFQDDLGFRCAYWTE</sequence>
<dbReference type="AlphaFoldDB" id="A0A382B8M5"/>
<proteinExistence type="predicted"/>
<evidence type="ECO:0000313" key="1">
    <source>
        <dbReference type="EMBL" id="SVB09881.1"/>
    </source>
</evidence>
<dbReference type="PROSITE" id="PS51257">
    <property type="entry name" value="PROKAR_LIPOPROTEIN"/>
    <property type="match status" value="1"/>
</dbReference>